<dbReference type="InterPro" id="IPR035987">
    <property type="entry name" value="Ribosomal_uS8_sf"/>
</dbReference>
<name>A0A1W9S188_9BACT</name>
<dbReference type="Proteomes" id="UP000192611">
    <property type="component" value="Unassembled WGS sequence"/>
</dbReference>
<protein>
    <recommendedName>
        <fullName evidence="6 7">Small ribosomal subunit protein uS8</fullName>
    </recommendedName>
</protein>
<dbReference type="FunFam" id="3.30.1370.30:FF:000002">
    <property type="entry name" value="30S ribosomal protein S8"/>
    <property type="match status" value="1"/>
</dbReference>
<dbReference type="SUPFAM" id="SSF56047">
    <property type="entry name" value="Ribosomal protein S8"/>
    <property type="match status" value="1"/>
</dbReference>
<gene>
    <name evidence="7" type="primary">rpsH</name>
    <name evidence="8" type="ORF">B6D57_03305</name>
</gene>
<accession>A0A1W9S188</accession>
<evidence type="ECO:0000256" key="7">
    <source>
        <dbReference type="HAMAP-Rule" id="MF_01302"/>
    </source>
</evidence>
<dbReference type="HAMAP" id="MF_01302_B">
    <property type="entry name" value="Ribosomal_uS8_B"/>
    <property type="match status" value="1"/>
</dbReference>
<sequence>MVMTDPIADMLTRIRNAIKANKDVVEVPSSNVKIAIAKILKSEGFIEGYDHIEDGKQGMLRLVLKYVDGESVIHGLKRVSKPGRRVFKSKDDLPVVMGGLGIVVVSTSKGVLTGEECMKKGVGGEVICEVW</sequence>
<dbReference type="Pfam" id="PF00410">
    <property type="entry name" value="Ribosomal_S8"/>
    <property type="match status" value="1"/>
</dbReference>
<comment type="subunit">
    <text evidence="7">Part of the 30S ribosomal subunit. Contacts proteins S5 and S12.</text>
</comment>
<comment type="function">
    <text evidence="7">One of the primary rRNA binding proteins, it binds directly to 16S rRNA central domain where it helps coordinate assembly of the platform of the 30S subunit.</text>
</comment>
<dbReference type="GO" id="GO:0003735">
    <property type="term" value="F:structural constituent of ribosome"/>
    <property type="evidence" value="ECO:0007669"/>
    <property type="project" value="InterPro"/>
</dbReference>
<dbReference type="EMBL" id="NATQ01000057">
    <property type="protein sequence ID" value="OQX90412.1"/>
    <property type="molecule type" value="Genomic_DNA"/>
</dbReference>
<comment type="caution">
    <text evidence="8">The sequence shown here is derived from an EMBL/GenBank/DDBJ whole genome shotgun (WGS) entry which is preliminary data.</text>
</comment>
<reference evidence="9" key="1">
    <citation type="submission" date="2017-03" db="EMBL/GenBank/DDBJ databases">
        <title>Novel pathways for hydrocarbon cycling and metabolic interdependencies in hydrothermal sediment communities.</title>
        <authorList>
            <person name="Dombrowski N."/>
            <person name="Seitz K."/>
            <person name="Teske A."/>
            <person name="Baker B."/>
        </authorList>
    </citation>
    <scope>NUCLEOTIDE SEQUENCE [LARGE SCALE GENOMIC DNA]</scope>
</reference>
<dbReference type="AlphaFoldDB" id="A0A1W9S188"/>
<dbReference type="PANTHER" id="PTHR11758">
    <property type="entry name" value="40S RIBOSOMAL PROTEIN S15A"/>
    <property type="match status" value="1"/>
</dbReference>
<keyword evidence="3 7" id="KW-0694">RNA-binding</keyword>
<evidence type="ECO:0000256" key="2">
    <source>
        <dbReference type="ARBA" id="ARBA00022730"/>
    </source>
</evidence>
<keyword evidence="5 7" id="KW-0687">Ribonucleoprotein</keyword>
<evidence type="ECO:0000313" key="9">
    <source>
        <dbReference type="Proteomes" id="UP000192611"/>
    </source>
</evidence>
<dbReference type="GO" id="GO:0005737">
    <property type="term" value="C:cytoplasm"/>
    <property type="evidence" value="ECO:0007669"/>
    <property type="project" value="UniProtKB-ARBA"/>
</dbReference>
<dbReference type="FunFam" id="3.30.1490.10:FF:000001">
    <property type="entry name" value="30S ribosomal protein S8"/>
    <property type="match status" value="1"/>
</dbReference>
<keyword evidence="4 7" id="KW-0689">Ribosomal protein</keyword>
<evidence type="ECO:0000313" key="8">
    <source>
        <dbReference type="EMBL" id="OQX90412.1"/>
    </source>
</evidence>
<comment type="similarity">
    <text evidence="1 7">Belongs to the universal ribosomal protein uS8 family.</text>
</comment>
<dbReference type="Gene3D" id="3.30.1490.10">
    <property type="match status" value="1"/>
</dbReference>
<dbReference type="GO" id="GO:0019843">
    <property type="term" value="F:rRNA binding"/>
    <property type="evidence" value="ECO:0007669"/>
    <property type="project" value="UniProtKB-UniRule"/>
</dbReference>
<evidence type="ECO:0000256" key="5">
    <source>
        <dbReference type="ARBA" id="ARBA00023274"/>
    </source>
</evidence>
<dbReference type="NCBIfam" id="NF001109">
    <property type="entry name" value="PRK00136.1"/>
    <property type="match status" value="1"/>
</dbReference>
<organism evidence="8 9">
    <name type="scientific">Candidatus Coatesbacteria bacterium 4484_99</name>
    <dbReference type="NCBI Taxonomy" id="1970774"/>
    <lineage>
        <taxon>Bacteria</taxon>
        <taxon>Candidatus Coatesiibacteriota</taxon>
    </lineage>
</organism>
<dbReference type="GO" id="GO:0006412">
    <property type="term" value="P:translation"/>
    <property type="evidence" value="ECO:0007669"/>
    <property type="project" value="UniProtKB-UniRule"/>
</dbReference>
<evidence type="ECO:0000256" key="6">
    <source>
        <dbReference type="ARBA" id="ARBA00035258"/>
    </source>
</evidence>
<evidence type="ECO:0000256" key="3">
    <source>
        <dbReference type="ARBA" id="ARBA00022884"/>
    </source>
</evidence>
<evidence type="ECO:0000256" key="4">
    <source>
        <dbReference type="ARBA" id="ARBA00022980"/>
    </source>
</evidence>
<dbReference type="InterPro" id="IPR000630">
    <property type="entry name" value="Ribosomal_uS8"/>
</dbReference>
<dbReference type="GO" id="GO:1990904">
    <property type="term" value="C:ribonucleoprotein complex"/>
    <property type="evidence" value="ECO:0007669"/>
    <property type="project" value="UniProtKB-KW"/>
</dbReference>
<dbReference type="GO" id="GO:0005840">
    <property type="term" value="C:ribosome"/>
    <property type="evidence" value="ECO:0007669"/>
    <property type="project" value="UniProtKB-KW"/>
</dbReference>
<dbReference type="Gene3D" id="3.30.1370.30">
    <property type="match status" value="1"/>
</dbReference>
<proteinExistence type="inferred from homology"/>
<keyword evidence="2 7" id="KW-0699">rRNA-binding</keyword>
<evidence type="ECO:0000256" key="1">
    <source>
        <dbReference type="ARBA" id="ARBA00006471"/>
    </source>
</evidence>